<dbReference type="InterPro" id="IPR020084">
    <property type="entry name" value="NUDIX_hydrolase_CS"/>
</dbReference>
<dbReference type="Gene3D" id="3.90.79.10">
    <property type="entry name" value="Nucleoside Triphosphate Pyrophosphohydrolase"/>
    <property type="match status" value="1"/>
</dbReference>
<keyword evidence="4" id="KW-0479">Metal-binding</keyword>
<dbReference type="PROSITE" id="PS00893">
    <property type="entry name" value="NUDIX_BOX"/>
    <property type="match status" value="1"/>
</dbReference>
<name>A0A1I0UB61_9NOCA</name>
<comment type="cofactor">
    <cofactor evidence="1">
        <name>Mn(2+)</name>
        <dbReference type="ChEBI" id="CHEBI:29035"/>
    </cofactor>
</comment>
<keyword evidence="7" id="KW-0464">Manganese</keyword>
<dbReference type="Pfam" id="PF00293">
    <property type="entry name" value="NUDIX"/>
    <property type="match status" value="1"/>
</dbReference>
<dbReference type="Proteomes" id="UP000182054">
    <property type="component" value="Unassembled WGS sequence"/>
</dbReference>
<keyword evidence="6" id="KW-0460">Magnesium</keyword>
<dbReference type="InterPro" id="IPR020476">
    <property type="entry name" value="Nudix_hydrolase"/>
</dbReference>
<dbReference type="SUPFAM" id="SSF55811">
    <property type="entry name" value="Nudix"/>
    <property type="match status" value="1"/>
</dbReference>
<evidence type="ECO:0000256" key="1">
    <source>
        <dbReference type="ARBA" id="ARBA00001936"/>
    </source>
</evidence>
<dbReference type="InterPro" id="IPR045121">
    <property type="entry name" value="CoAse"/>
</dbReference>
<dbReference type="PANTHER" id="PTHR12992:SF11">
    <property type="entry name" value="MITOCHONDRIAL COENZYME A DIPHOSPHATASE NUDT8"/>
    <property type="match status" value="1"/>
</dbReference>
<dbReference type="PROSITE" id="PS51462">
    <property type="entry name" value="NUDIX"/>
    <property type="match status" value="1"/>
</dbReference>
<dbReference type="InterPro" id="IPR015797">
    <property type="entry name" value="NUDIX_hydrolase-like_dom_sf"/>
</dbReference>
<comment type="similarity">
    <text evidence="3 8">Belongs to the Nudix hydrolase family.</text>
</comment>
<dbReference type="OrthoDB" id="9804442at2"/>
<dbReference type="PRINTS" id="PR00502">
    <property type="entry name" value="NUDIXFAMILY"/>
</dbReference>
<evidence type="ECO:0000256" key="8">
    <source>
        <dbReference type="RuleBase" id="RU003476"/>
    </source>
</evidence>
<evidence type="ECO:0000256" key="3">
    <source>
        <dbReference type="ARBA" id="ARBA00005582"/>
    </source>
</evidence>
<evidence type="ECO:0000256" key="2">
    <source>
        <dbReference type="ARBA" id="ARBA00001946"/>
    </source>
</evidence>
<dbReference type="InterPro" id="IPR000086">
    <property type="entry name" value="NUDIX_hydrolase_dom"/>
</dbReference>
<reference evidence="10 11" key="1">
    <citation type="submission" date="2016-10" db="EMBL/GenBank/DDBJ databases">
        <authorList>
            <person name="de Groot N.N."/>
        </authorList>
    </citation>
    <scope>NUCLEOTIDE SEQUENCE [LARGE SCALE GENOMIC DNA]</scope>
    <source>
        <strain evidence="10 11">DSM 44908</strain>
    </source>
</reference>
<dbReference type="EMBL" id="FOJN01000017">
    <property type="protein sequence ID" value="SFA61312.1"/>
    <property type="molecule type" value="Genomic_DNA"/>
</dbReference>
<evidence type="ECO:0000256" key="6">
    <source>
        <dbReference type="ARBA" id="ARBA00022842"/>
    </source>
</evidence>
<dbReference type="GO" id="GO:0046872">
    <property type="term" value="F:metal ion binding"/>
    <property type="evidence" value="ECO:0007669"/>
    <property type="project" value="UniProtKB-KW"/>
</dbReference>
<organism evidence="10 11">
    <name type="scientific">Rhodococcoides kroppenstedtii</name>
    <dbReference type="NCBI Taxonomy" id="293050"/>
    <lineage>
        <taxon>Bacteria</taxon>
        <taxon>Bacillati</taxon>
        <taxon>Actinomycetota</taxon>
        <taxon>Actinomycetes</taxon>
        <taxon>Mycobacteriales</taxon>
        <taxon>Nocardiaceae</taxon>
        <taxon>Rhodococcoides</taxon>
    </lineage>
</organism>
<keyword evidence="5 8" id="KW-0378">Hydrolase</keyword>
<protein>
    <submittedName>
        <fullName evidence="10">NUDIX domain-containing protein</fullName>
    </submittedName>
</protein>
<dbReference type="GeneID" id="85487412"/>
<accession>A0A1I0UB61</accession>
<dbReference type="CDD" id="cd03426">
    <property type="entry name" value="NUDIX_CoAse_Nudt7"/>
    <property type="match status" value="1"/>
</dbReference>
<dbReference type="PANTHER" id="PTHR12992">
    <property type="entry name" value="NUDIX HYDROLASE"/>
    <property type="match status" value="1"/>
</dbReference>
<evidence type="ECO:0000256" key="4">
    <source>
        <dbReference type="ARBA" id="ARBA00022723"/>
    </source>
</evidence>
<evidence type="ECO:0000256" key="5">
    <source>
        <dbReference type="ARBA" id="ARBA00022801"/>
    </source>
</evidence>
<proteinExistence type="inferred from homology"/>
<evidence type="ECO:0000313" key="11">
    <source>
        <dbReference type="Proteomes" id="UP000182054"/>
    </source>
</evidence>
<dbReference type="AlphaFoldDB" id="A0A1I0UB61"/>
<sequence length="203" mass="22687">MTDTRLEREAIRARLAAFDARPLSTGERRRAAVALAVAGEPGARELVLTRRPTRMRAHPGQFALPGGRLDEGESAEDAVLRELHEEIGVRVGRDAVLGRLDDYATRSGYVITPFVVWIADVPGPLRPSPDEVEVLYRVSLDEIDVDAQFVTIPESPRPVVQWPFRTTRIHAPTGAVVHQFREVVLHGRATRVAEFEQPVFAWR</sequence>
<evidence type="ECO:0000256" key="7">
    <source>
        <dbReference type="ARBA" id="ARBA00023211"/>
    </source>
</evidence>
<evidence type="ECO:0000313" key="10">
    <source>
        <dbReference type="EMBL" id="SFA61312.1"/>
    </source>
</evidence>
<feature type="domain" description="Nudix hydrolase" evidence="9">
    <location>
        <begin position="28"/>
        <end position="160"/>
    </location>
</feature>
<dbReference type="GO" id="GO:0010945">
    <property type="term" value="F:coenzyme A diphosphatase activity"/>
    <property type="evidence" value="ECO:0007669"/>
    <property type="project" value="InterPro"/>
</dbReference>
<gene>
    <name evidence="10" type="ORF">SAMN05444374_11753</name>
</gene>
<comment type="cofactor">
    <cofactor evidence="2">
        <name>Mg(2+)</name>
        <dbReference type="ChEBI" id="CHEBI:18420"/>
    </cofactor>
</comment>
<dbReference type="RefSeq" id="WP_068362861.1">
    <property type="nucleotide sequence ID" value="NZ_CP135915.1"/>
</dbReference>
<evidence type="ECO:0000259" key="9">
    <source>
        <dbReference type="PROSITE" id="PS51462"/>
    </source>
</evidence>